<evidence type="ECO:0000256" key="1">
    <source>
        <dbReference type="ARBA" id="ARBA00022516"/>
    </source>
</evidence>
<dbReference type="InterPro" id="IPR037143">
    <property type="entry name" value="4-PPantetheinyl_Trfase_dom_sf"/>
</dbReference>
<dbReference type="SUPFAM" id="SSF56214">
    <property type="entry name" value="4'-phosphopantetheinyl transferase"/>
    <property type="match status" value="1"/>
</dbReference>
<dbReference type="OrthoDB" id="15433at2759"/>
<keyword evidence="4" id="KW-0276">Fatty acid metabolism</keyword>
<keyword evidence="2 9" id="KW-0808">Transferase</keyword>
<sequence>MIIGIGTDILKKSRIKNLLQPHTHQSQNLLKFPKKILSSEEFDIYNKLTEFDKKADYLAVRWSCKESLYKALYPLYKPTWKEVSILKNQEKPFIRWQTDRFEVEKGLEYHLSVSHDGDFVVSYVIVEKRAN</sequence>
<reference evidence="9 10" key="1">
    <citation type="journal article" date="2015" name="Genome Biol. Evol.">
        <title>Phylogenomic analyses indicate that early fungi evolved digesting cell walls of algal ancestors of land plants.</title>
        <authorList>
            <person name="Chang Y."/>
            <person name="Wang S."/>
            <person name="Sekimoto S."/>
            <person name="Aerts A.L."/>
            <person name="Choi C."/>
            <person name="Clum A."/>
            <person name="LaButti K.M."/>
            <person name="Lindquist E.A."/>
            <person name="Yee Ngan C."/>
            <person name="Ohm R.A."/>
            <person name="Salamov A.A."/>
            <person name="Grigoriev I.V."/>
            <person name="Spatafora J.W."/>
            <person name="Berbee M.L."/>
        </authorList>
    </citation>
    <scope>NUCLEOTIDE SEQUENCE [LARGE SCALE GENOMIC DNA]</scope>
    <source>
        <strain evidence="9 10">NRRL 28638</strain>
    </source>
</reference>
<dbReference type="OMA" id="HDGEYVF"/>
<evidence type="ECO:0000256" key="3">
    <source>
        <dbReference type="ARBA" id="ARBA00022723"/>
    </source>
</evidence>
<name>A0A137P6V6_CONC2</name>
<organism evidence="9 10">
    <name type="scientific">Conidiobolus coronatus (strain ATCC 28846 / CBS 209.66 / NRRL 28638)</name>
    <name type="common">Delacroixia coronata</name>
    <dbReference type="NCBI Taxonomy" id="796925"/>
    <lineage>
        <taxon>Eukaryota</taxon>
        <taxon>Fungi</taxon>
        <taxon>Fungi incertae sedis</taxon>
        <taxon>Zoopagomycota</taxon>
        <taxon>Entomophthoromycotina</taxon>
        <taxon>Entomophthoromycetes</taxon>
        <taxon>Entomophthorales</taxon>
        <taxon>Ancylistaceae</taxon>
        <taxon>Conidiobolus</taxon>
    </lineage>
</organism>
<evidence type="ECO:0000256" key="4">
    <source>
        <dbReference type="ARBA" id="ARBA00022832"/>
    </source>
</evidence>
<gene>
    <name evidence="9" type="ORF">CONCODRAFT_6658</name>
</gene>
<dbReference type="GO" id="GO:0000287">
    <property type="term" value="F:magnesium ion binding"/>
    <property type="evidence" value="ECO:0007669"/>
    <property type="project" value="InterPro"/>
</dbReference>
<proteinExistence type="inferred from homology"/>
<dbReference type="Proteomes" id="UP000070444">
    <property type="component" value="Unassembled WGS sequence"/>
</dbReference>
<dbReference type="Gene3D" id="3.90.470.20">
    <property type="entry name" value="4'-phosphopantetheinyl transferase domain"/>
    <property type="match status" value="1"/>
</dbReference>
<dbReference type="InterPro" id="IPR008278">
    <property type="entry name" value="4-PPantetheinyl_Trfase_dom"/>
</dbReference>
<evidence type="ECO:0000256" key="6">
    <source>
        <dbReference type="ARBA" id="ARBA00023098"/>
    </source>
</evidence>
<dbReference type="Pfam" id="PF01648">
    <property type="entry name" value="ACPS"/>
    <property type="match status" value="1"/>
</dbReference>
<evidence type="ECO:0000313" key="9">
    <source>
        <dbReference type="EMBL" id="KXN70728.1"/>
    </source>
</evidence>
<dbReference type="NCBIfam" id="TIGR00556">
    <property type="entry name" value="pantethn_trn"/>
    <property type="match status" value="1"/>
</dbReference>
<evidence type="ECO:0000256" key="2">
    <source>
        <dbReference type="ARBA" id="ARBA00022679"/>
    </source>
</evidence>
<feature type="domain" description="4'-phosphopantetheinyl transferase" evidence="8">
    <location>
        <begin position="4"/>
        <end position="123"/>
    </location>
</feature>
<dbReference type="InterPro" id="IPR004568">
    <property type="entry name" value="Ppantetheine-prot_Trfase_dom"/>
</dbReference>
<keyword evidence="1" id="KW-0444">Lipid biosynthesis</keyword>
<dbReference type="GO" id="GO:0008897">
    <property type="term" value="F:holo-[acyl-carrier-protein] synthase activity"/>
    <property type="evidence" value="ECO:0007669"/>
    <property type="project" value="InterPro"/>
</dbReference>
<evidence type="ECO:0000256" key="7">
    <source>
        <dbReference type="ARBA" id="ARBA00023160"/>
    </source>
</evidence>
<keyword evidence="10" id="KW-1185">Reference proteome</keyword>
<accession>A0A137P6V6</accession>
<evidence type="ECO:0000259" key="8">
    <source>
        <dbReference type="Pfam" id="PF01648"/>
    </source>
</evidence>
<keyword evidence="5" id="KW-0460">Magnesium</keyword>
<dbReference type="AlphaFoldDB" id="A0A137P6V6"/>
<evidence type="ECO:0000256" key="5">
    <source>
        <dbReference type="ARBA" id="ARBA00022842"/>
    </source>
</evidence>
<dbReference type="HAMAP" id="MF_00101">
    <property type="entry name" value="AcpS"/>
    <property type="match status" value="1"/>
</dbReference>
<protein>
    <submittedName>
        <fullName evidence="9">4'-phosphopantetheinyl transferase</fullName>
    </submittedName>
</protein>
<dbReference type="InterPro" id="IPR002582">
    <property type="entry name" value="ACPS"/>
</dbReference>
<keyword evidence="3" id="KW-0479">Metal-binding</keyword>
<dbReference type="STRING" id="796925.A0A137P6V6"/>
<keyword evidence="7" id="KW-0275">Fatty acid biosynthesis</keyword>
<keyword evidence="6" id="KW-0443">Lipid metabolism</keyword>
<dbReference type="GO" id="GO:0006633">
    <property type="term" value="P:fatty acid biosynthetic process"/>
    <property type="evidence" value="ECO:0007669"/>
    <property type="project" value="UniProtKB-KW"/>
</dbReference>
<evidence type="ECO:0000313" key="10">
    <source>
        <dbReference type="Proteomes" id="UP000070444"/>
    </source>
</evidence>
<dbReference type="EMBL" id="KQ964494">
    <property type="protein sequence ID" value="KXN70728.1"/>
    <property type="molecule type" value="Genomic_DNA"/>
</dbReference>